<proteinExistence type="predicted"/>
<accession>A0A3R7KBP2</accession>
<dbReference type="AlphaFoldDB" id="A0A3R7KBP2"/>
<evidence type="ECO:0000313" key="2">
    <source>
        <dbReference type="Proteomes" id="UP000284403"/>
    </source>
</evidence>
<name>A0A3R7KBP2_9TRYP</name>
<protein>
    <submittedName>
        <fullName evidence="1">Uncharacterized protein</fullName>
    </submittedName>
</protein>
<sequence>MAVPPPPSTVRAQKKKPAVADWCRVGADTAREGGECRLFLFSPLPLSPSLCRASDARVRREFVSHGAIRGARVLRCAVAVPSGSPGDEAVVGGAPASPPPPPARLAVRCGALRLLRDDLAN</sequence>
<organism evidence="1 2">
    <name type="scientific">Trypanosoma conorhini</name>
    <dbReference type="NCBI Taxonomy" id="83891"/>
    <lineage>
        <taxon>Eukaryota</taxon>
        <taxon>Discoba</taxon>
        <taxon>Euglenozoa</taxon>
        <taxon>Kinetoplastea</taxon>
        <taxon>Metakinetoplastina</taxon>
        <taxon>Trypanosomatida</taxon>
        <taxon>Trypanosomatidae</taxon>
        <taxon>Trypanosoma</taxon>
    </lineage>
</organism>
<reference evidence="1 2" key="1">
    <citation type="journal article" date="2018" name="BMC Genomics">
        <title>Genomic comparison of Trypanosoma conorhini and Trypanosoma rangeli to Trypanosoma cruzi strains of high and low virulence.</title>
        <authorList>
            <person name="Bradwell K.R."/>
            <person name="Koparde V.N."/>
            <person name="Matveyev A.V."/>
            <person name="Serrano M.G."/>
            <person name="Alves J.M."/>
            <person name="Parikh H."/>
            <person name="Huang B."/>
            <person name="Lee V."/>
            <person name="Espinosa-Alvarez O."/>
            <person name="Ortiz P.A."/>
            <person name="Costa-Martins A.G."/>
            <person name="Teixeira M.M."/>
            <person name="Buck G.A."/>
        </authorList>
    </citation>
    <scope>NUCLEOTIDE SEQUENCE [LARGE SCALE GENOMIC DNA]</scope>
    <source>
        <strain evidence="1 2">025E</strain>
    </source>
</reference>
<gene>
    <name evidence="1" type="ORF">Tco025E_09474</name>
</gene>
<dbReference type="Proteomes" id="UP000284403">
    <property type="component" value="Unassembled WGS sequence"/>
</dbReference>
<dbReference type="EMBL" id="MKKU01001143">
    <property type="protein sequence ID" value="RNE97381.1"/>
    <property type="molecule type" value="Genomic_DNA"/>
</dbReference>
<comment type="caution">
    <text evidence="1">The sequence shown here is derived from an EMBL/GenBank/DDBJ whole genome shotgun (WGS) entry which is preliminary data.</text>
</comment>
<dbReference type="GeneID" id="40323085"/>
<dbReference type="RefSeq" id="XP_029223587.1">
    <property type="nucleotide sequence ID" value="XM_029376291.1"/>
</dbReference>
<keyword evidence="2" id="KW-1185">Reference proteome</keyword>
<evidence type="ECO:0000313" key="1">
    <source>
        <dbReference type="EMBL" id="RNE97381.1"/>
    </source>
</evidence>